<name>A0A3E2H9B3_SCYLI</name>
<evidence type="ECO:0000313" key="3">
    <source>
        <dbReference type="Proteomes" id="UP000258309"/>
    </source>
</evidence>
<gene>
    <name evidence="2" type="ORF">B7463_g6571</name>
</gene>
<organism evidence="2 3">
    <name type="scientific">Scytalidium lignicola</name>
    <name type="common">Hyphomycete</name>
    <dbReference type="NCBI Taxonomy" id="5539"/>
    <lineage>
        <taxon>Eukaryota</taxon>
        <taxon>Fungi</taxon>
        <taxon>Dikarya</taxon>
        <taxon>Ascomycota</taxon>
        <taxon>Pezizomycotina</taxon>
        <taxon>Leotiomycetes</taxon>
        <taxon>Leotiomycetes incertae sedis</taxon>
        <taxon>Scytalidium</taxon>
    </lineage>
</organism>
<evidence type="ECO:0000313" key="2">
    <source>
        <dbReference type="EMBL" id="RFU29771.1"/>
    </source>
</evidence>
<reference evidence="2 3" key="1">
    <citation type="submission" date="2018-05" db="EMBL/GenBank/DDBJ databases">
        <title>Draft genome sequence of Scytalidium lignicola DSM 105466, a ubiquitous saprotrophic fungus.</title>
        <authorList>
            <person name="Buettner E."/>
            <person name="Gebauer A.M."/>
            <person name="Hofrichter M."/>
            <person name="Liers C."/>
            <person name="Kellner H."/>
        </authorList>
    </citation>
    <scope>NUCLEOTIDE SEQUENCE [LARGE SCALE GENOMIC DNA]</scope>
    <source>
        <strain evidence="2 3">DSM 105466</strain>
    </source>
</reference>
<comment type="caution">
    <text evidence="2">The sequence shown here is derived from an EMBL/GenBank/DDBJ whole genome shotgun (WGS) entry which is preliminary data.</text>
</comment>
<feature type="compositionally biased region" description="Polar residues" evidence="1">
    <location>
        <begin position="89"/>
        <end position="99"/>
    </location>
</feature>
<accession>A0A3E2H9B3</accession>
<feature type="non-terminal residue" evidence="2">
    <location>
        <position position="173"/>
    </location>
</feature>
<keyword evidence="3" id="KW-1185">Reference proteome</keyword>
<dbReference type="AlphaFoldDB" id="A0A3E2H9B3"/>
<dbReference type="Proteomes" id="UP000258309">
    <property type="component" value="Unassembled WGS sequence"/>
</dbReference>
<sequence length="173" mass="18826">MAPQAPSAALADQLTPREVPCSWCLYSLARWKAGPPQVCADDKTASSKCSYCSHNNKTCISPVGLLKARSRALAASIVACNGVPDVRSGKSSPSSNVQESAVRKRSQEHASCPSAELRQEEIAEQKERSILALESMGRSLDQLSKNLEGFREDYHRLHPELDAPSDEEEVGIF</sequence>
<feature type="non-terminal residue" evidence="2">
    <location>
        <position position="1"/>
    </location>
</feature>
<dbReference type="EMBL" id="NCSJ02000118">
    <property type="protein sequence ID" value="RFU29771.1"/>
    <property type="molecule type" value="Genomic_DNA"/>
</dbReference>
<proteinExistence type="predicted"/>
<protein>
    <submittedName>
        <fullName evidence="2">Uncharacterized protein</fullName>
    </submittedName>
</protein>
<evidence type="ECO:0000256" key="1">
    <source>
        <dbReference type="SAM" id="MobiDB-lite"/>
    </source>
</evidence>
<feature type="region of interest" description="Disordered" evidence="1">
    <location>
        <begin position="83"/>
        <end position="118"/>
    </location>
</feature>